<dbReference type="EMBL" id="SEYY01000504">
    <property type="protein sequence ID" value="KAB7507096.1"/>
    <property type="molecule type" value="Genomic_DNA"/>
</dbReference>
<dbReference type="GO" id="GO:0003953">
    <property type="term" value="F:NAD+ nucleosidase activity"/>
    <property type="evidence" value="ECO:0007669"/>
    <property type="project" value="InterPro"/>
</dbReference>
<dbReference type="InterPro" id="IPR039184">
    <property type="entry name" value="SARM1"/>
</dbReference>
<name>A0A5N5TLR6_9CRUS</name>
<keyword evidence="6" id="KW-1185">Reference proteome</keyword>
<dbReference type="InterPro" id="IPR011989">
    <property type="entry name" value="ARM-like"/>
</dbReference>
<evidence type="ECO:0000256" key="3">
    <source>
        <dbReference type="ARBA" id="ARBA00022737"/>
    </source>
</evidence>
<keyword evidence="2" id="KW-0963">Cytoplasm</keyword>
<feature type="region of interest" description="Disordered" evidence="4">
    <location>
        <begin position="333"/>
        <end position="363"/>
    </location>
</feature>
<organism evidence="5 6">
    <name type="scientific">Armadillidium nasatum</name>
    <dbReference type="NCBI Taxonomy" id="96803"/>
    <lineage>
        <taxon>Eukaryota</taxon>
        <taxon>Metazoa</taxon>
        <taxon>Ecdysozoa</taxon>
        <taxon>Arthropoda</taxon>
        <taxon>Crustacea</taxon>
        <taxon>Multicrustacea</taxon>
        <taxon>Malacostraca</taxon>
        <taxon>Eumalacostraca</taxon>
        <taxon>Peracarida</taxon>
        <taxon>Isopoda</taxon>
        <taxon>Oniscidea</taxon>
        <taxon>Crinocheta</taxon>
        <taxon>Armadillidiidae</taxon>
        <taxon>Armadillidium</taxon>
    </lineage>
</organism>
<dbReference type="GO" id="GO:0005737">
    <property type="term" value="C:cytoplasm"/>
    <property type="evidence" value="ECO:0007669"/>
    <property type="project" value="UniProtKB-SubCell"/>
</dbReference>
<dbReference type="Proteomes" id="UP000326759">
    <property type="component" value="Unassembled WGS sequence"/>
</dbReference>
<dbReference type="PANTHER" id="PTHR22998:SF1">
    <property type="entry name" value="NAD(+) HYDROLASE SARM1"/>
    <property type="match status" value="1"/>
</dbReference>
<feature type="compositionally biased region" description="Low complexity" evidence="4">
    <location>
        <begin position="80"/>
        <end position="114"/>
    </location>
</feature>
<evidence type="ECO:0000256" key="1">
    <source>
        <dbReference type="ARBA" id="ARBA00004496"/>
    </source>
</evidence>
<feature type="region of interest" description="Disordered" evidence="4">
    <location>
        <begin position="1"/>
        <end position="114"/>
    </location>
</feature>
<dbReference type="OrthoDB" id="202764at2759"/>
<dbReference type="GO" id="GO:0034128">
    <property type="term" value="P:negative regulation of MyD88-independent toll-like receptor signaling pathway"/>
    <property type="evidence" value="ECO:0007669"/>
    <property type="project" value="InterPro"/>
</dbReference>
<dbReference type="Gene3D" id="1.25.10.10">
    <property type="entry name" value="Leucine-rich Repeat Variant"/>
    <property type="match status" value="1"/>
</dbReference>
<dbReference type="InterPro" id="IPR016024">
    <property type="entry name" value="ARM-type_fold"/>
</dbReference>
<proteinExistence type="predicted"/>
<feature type="compositionally biased region" description="Polar residues" evidence="4">
    <location>
        <begin position="40"/>
        <end position="55"/>
    </location>
</feature>
<comment type="caution">
    <text evidence="5">The sequence shown here is derived from an EMBL/GenBank/DDBJ whole genome shotgun (WGS) entry which is preliminary data.</text>
</comment>
<evidence type="ECO:0000313" key="6">
    <source>
        <dbReference type="Proteomes" id="UP000326759"/>
    </source>
</evidence>
<sequence length="670" mass="72004">MLNRVKSLAGKVYDKMSGASGDGLESGGEVLDFRNRVKRFQSQDASSNQMPHSQQVGSGSVARSSNASTSSSSQLKRAQHTTTSHSVSSSNLTDLKSTSAKASTTKSSSNLSELKSSISEVKSNISEMTAQQSNSVNSFSRSLSKATSSALQQSSSSSATTCSTTASGFGKLAASGFKSMGSLDALKMSSTEDLQQLAIPDVSEELGNLSDGGSALTTSSPHSSQKELKFEEKKVTSSSKTKVVTDKNSYESASGHKSESRKLQSGDVSYEEKMRHSASKSKLEMDGITAEKAAATQEEARQLRAGDVTMREESQKKGAAMKISGEGFSAHKAAMSENQQRQTVTPSGTISQESSRKSSKSGLTITAKGVCTKQSSQATSSQNNVSISGFDDLDLNNTIMEFSSTLSSFVDQLKGLSPEEGLDPPSLLENINSMISKAWSFPEYGHELGSSLCNVLRHNGGLDILLENCRSVDEDLKFSSAKVIEQCLTTENRDYVVDKDLQTVVEVACDFAKTSNSDHTRVGTGILEHLFKHDEESCSDIIKMGGLEAVLNKCQTNDNVTLQHCAGALANLSLYGGEETHKEMMKHKTQLWLFPLAFHEDDNIKYYACLAIAALVANKEIEASVIEHGTLNLVEPFINSHLPEDFANYTGSSSTWTIKKLVKKACSSFK</sequence>
<comment type="subcellular location">
    <subcellularLocation>
        <location evidence="1">Cytoplasm</location>
    </subcellularLocation>
</comment>
<evidence type="ECO:0000313" key="5">
    <source>
        <dbReference type="EMBL" id="KAB7507096.1"/>
    </source>
</evidence>
<gene>
    <name evidence="5" type="primary">Ect4</name>
    <name evidence="5" type="ORF">Anas_01552</name>
</gene>
<dbReference type="GO" id="GO:0048678">
    <property type="term" value="P:response to axon injury"/>
    <property type="evidence" value="ECO:0007669"/>
    <property type="project" value="InterPro"/>
</dbReference>
<dbReference type="PANTHER" id="PTHR22998">
    <property type="entry name" value="SARM1"/>
    <property type="match status" value="1"/>
</dbReference>
<reference evidence="5 6" key="1">
    <citation type="journal article" date="2019" name="PLoS Biol.">
        <title>Sex chromosomes control vertical transmission of feminizing Wolbachia symbionts in an isopod.</title>
        <authorList>
            <person name="Becking T."/>
            <person name="Chebbi M.A."/>
            <person name="Giraud I."/>
            <person name="Moumen B."/>
            <person name="Laverre T."/>
            <person name="Caubet Y."/>
            <person name="Peccoud J."/>
            <person name="Gilbert C."/>
            <person name="Cordaux R."/>
        </authorList>
    </citation>
    <scope>NUCLEOTIDE SEQUENCE [LARGE SCALE GENOMIC DNA]</scope>
    <source>
        <strain evidence="5">ANa2</strain>
        <tissue evidence="5">Whole body excluding digestive tract and cuticle</tissue>
    </source>
</reference>
<dbReference type="AlphaFoldDB" id="A0A5N5TLR6"/>
<dbReference type="GO" id="GO:0035591">
    <property type="term" value="F:signaling adaptor activity"/>
    <property type="evidence" value="ECO:0007669"/>
    <property type="project" value="InterPro"/>
</dbReference>
<feature type="compositionally biased region" description="Low complexity" evidence="4">
    <location>
        <begin position="56"/>
        <end position="73"/>
    </location>
</feature>
<evidence type="ECO:0000256" key="2">
    <source>
        <dbReference type="ARBA" id="ARBA00022490"/>
    </source>
</evidence>
<feature type="compositionally biased region" description="Basic and acidic residues" evidence="4">
    <location>
        <begin position="243"/>
        <end position="283"/>
    </location>
</feature>
<accession>A0A5N5TLR6</accession>
<feature type="compositionally biased region" description="Basic and acidic residues" evidence="4">
    <location>
        <begin position="224"/>
        <end position="235"/>
    </location>
</feature>
<feature type="region of interest" description="Disordered" evidence="4">
    <location>
        <begin position="205"/>
        <end position="283"/>
    </location>
</feature>
<dbReference type="GO" id="GO:0030425">
    <property type="term" value="C:dendrite"/>
    <property type="evidence" value="ECO:0007669"/>
    <property type="project" value="TreeGrafter"/>
</dbReference>
<feature type="compositionally biased region" description="Polar residues" evidence="4">
    <location>
        <begin position="336"/>
        <end position="350"/>
    </location>
</feature>
<dbReference type="SUPFAM" id="SSF48371">
    <property type="entry name" value="ARM repeat"/>
    <property type="match status" value="1"/>
</dbReference>
<keyword evidence="3" id="KW-0677">Repeat</keyword>
<evidence type="ECO:0000256" key="4">
    <source>
        <dbReference type="SAM" id="MobiDB-lite"/>
    </source>
</evidence>
<protein>
    <submittedName>
        <fullName evidence="5">Sterile alpha and TIR motif-containing protein 1</fullName>
    </submittedName>
</protein>